<keyword evidence="2" id="KW-1185">Reference proteome</keyword>
<gene>
    <name evidence="1" type="ORF">RPERSI_LOCUS16525</name>
</gene>
<organism evidence="1 2">
    <name type="scientific">Racocetra persica</name>
    <dbReference type="NCBI Taxonomy" id="160502"/>
    <lineage>
        <taxon>Eukaryota</taxon>
        <taxon>Fungi</taxon>
        <taxon>Fungi incertae sedis</taxon>
        <taxon>Mucoromycota</taxon>
        <taxon>Glomeromycotina</taxon>
        <taxon>Glomeromycetes</taxon>
        <taxon>Diversisporales</taxon>
        <taxon>Gigasporaceae</taxon>
        <taxon>Racocetra</taxon>
    </lineage>
</organism>
<proteinExistence type="predicted"/>
<evidence type="ECO:0000313" key="2">
    <source>
        <dbReference type="Proteomes" id="UP000789920"/>
    </source>
</evidence>
<comment type="caution">
    <text evidence="1">The sequence shown here is derived from an EMBL/GenBank/DDBJ whole genome shotgun (WGS) entry which is preliminary data.</text>
</comment>
<sequence>MSDHTSLPSAEEVNEWSPHQVIEFLESYNKEKSYFLEMETLKITIENRELKNENVDLKAELAKC</sequence>
<accession>A0ACA9R0M3</accession>
<evidence type="ECO:0000313" key="1">
    <source>
        <dbReference type="EMBL" id="CAG8772049.1"/>
    </source>
</evidence>
<name>A0ACA9R0M3_9GLOM</name>
<protein>
    <submittedName>
        <fullName evidence="1">12710_t:CDS:1</fullName>
    </submittedName>
</protein>
<dbReference type="EMBL" id="CAJVQC010040985">
    <property type="protein sequence ID" value="CAG8772049.1"/>
    <property type="molecule type" value="Genomic_DNA"/>
</dbReference>
<reference evidence="1" key="1">
    <citation type="submission" date="2021-06" db="EMBL/GenBank/DDBJ databases">
        <authorList>
            <person name="Kallberg Y."/>
            <person name="Tangrot J."/>
            <person name="Rosling A."/>
        </authorList>
    </citation>
    <scope>NUCLEOTIDE SEQUENCE</scope>
    <source>
        <strain evidence="1">MA461A</strain>
    </source>
</reference>
<dbReference type="Proteomes" id="UP000789920">
    <property type="component" value="Unassembled WGS sequence"/>
</dbReference>